<dbReference type="GeneID" id="3536058"/>
<dbReference type="Proteomes" id="UP000002296">
    <property type="component" value="Unassembled WGS sequence"/>
</dbReference>
<dbReference type="RefSeq" id="XP_806134.1">
    <property type="nucleotide sequence ID" value="XM_801041.1"/>
</dbReference>
<reference evidence="3 4" key="1">
    <citation type="journal article" date="2005" name="Science">
        <title>The genome sequence of Trypanosoma cruzi, etiologic agent of Chagas disease.</title>
        <authorList>
            <person name="El-Sayed N.M."/>
            <person name="Myler P.J."/>
            <person name="Bartholomeu D.C."/>
            <person name="Nilsson D."/>
            <person name="Aggarwal G."/>
            <person name="Tran A.N."/>
            <person name="Ghedin E."/>
            <person name="Worthey E.A."/>
            <person name="Delcher A.L."/>
            <person name="Blandin G."/>
            <person name="Westenberger S.J."/>
            <person name="Caler E."/>
            <person name="Cerqueira G.C."/>
            <person name="Branche C."/>
            <person name="Haas B."/>
            <person name="Anupama A."/>
            <person name="Arner E."/>
            <person name="Aslund L."/>
            <person name="Attipoe P."/>
            <person name="Bontempi E."/>
            <person name="Bringaud F."/>
            <person name="Burton P."/>
            <person name="Cadag E."/>
            <person name="Campbell D.A."/>
            <person name="Carrington M."/>
            <person name="Crabtree J."/>
            <person name="Darban H."/>
            <person name="da Silveira J.F."/>
            <person name="de Jong P."/>
            <person name="Edwards K."/>
            <person name="Englund P.T."/>
            <person name="Fazelina G."/>
            <person name="Feldblyum T."/>
            <person name="Ferella M."/>
            <person name="Frasch A.C."/>
            <person name="Gull K."/>
            <person name="Horn D."/>
            <person name="Hou L."/>
            <person name="Huang Y."/>
            <person name="Kindlund E."/>
            <person name="Klingbeil M."/>
            <person name="Kluge S."/>
            <person name="Koo H."/>
            <person name="Lacerda D."/>
            <person name="Levin M.J."/>
            <person name="Lorenzi H."/>
            <person name="Louie T."/>
            <person name="Machado C.R."/>
            <person name="McCulloch R."/>
            <person name="McKenna A."/>
            <person name="Mizuno Y."/>
            <person name="Mottram J.C."/>
            <person name="Nelson S."/>
            <person name="Ochaya S."/>
            <person name="Osoegawa K."/>
            <person name="Pai G."/>
            <person name="Parsons M."/>
            <person name="Pentony M."/>
            <person name="Pettersson U."/>
            <person name="Pop M."/>
            <person name="Ramirez J.L."/>
            <person name="Rinta J."/>
            <person name="Robertson L."/>
            <person name="Salzberg S.L."/>
            <person name="Sanchez D.O."/>
            <person name="Seyler A."/>
            <person name="Sharma R."/>
            <person name="Shetty J."/>
            <person name="Simpson A.J."/>
            <person name="Sisk E."/>
            <person name="Tammi M.T."/>
            <person name="Tarleton R."/>
            <person name="Teixeira S."/>
            <person name="Van Aken S."/>
            <person name="Vogt C."/>
            <person name="Ward P.N."/>
            <person name="Wickstead B."/>
            <person name="Wortman J."/>
            <person name="White O."/>
            <person name="Fraser C.M."/>
            <person name="Stuart K.D."/>
            <person name="Andersson B."/>
        </authorList>
    </citation>
    <scope>NUCLEOTIDE SEQUENCE [LARGE SCALE GENOMIC DNA]</scope>
    <source>
        <strain evidence="3 4">CL Brener</strain>
    </source>
</reference>
<evidence type="ECO:0000313" key="4">
    <source>
        <dbReference type="Proteomes" id="UP000002296"/>
    </source>
</evidence>
<keyword evidence="2" id="KW-0472">Membrane</keyword>
<keyword evidence="2" id="KW-0812">Transmembrane</keyword>
<keyword evidence="4" id="KW-1185">Reference proteome</keyword>
<protein>
    <submittedName>
        <fullName evidence="3">Uncharacterized protein</fullName>
    </submittedName>
</protein>
<dbReference type="InParanoid" id="Q4CVI2"/>
<feature type="region of interest" description="Disordered" evidence="1">
    <location>
        <begin position="88"/>
        <end position="120"/>
    </location>
</feature>
<comment type="caution">
    <text evidence="3">The sequence shown here is derived from an EMBL/GenBank/DDBJ whole genome shotgun (WGS) entry which is preliminary data.</text>
</comment>
<evidence type="ECO:0000256" key="1">
    <source>
        <dbReference type="SAM" id="MobiDB-lite"/>
    </source>
</evidence>
<dbReference type="PaxDb" id="353153-Q4CVI2"/>
<evidence type="ECO:0000313" key="3">
    <source>
        <dbReference type="EMBL" id="EAN84283.1"/>
    </source>
</evidence>
<accession>Q4CVI2</accession>
<gene>
    <name evidence="3" type="ORF">Tc00.1047053507863.10</name>
</gene>
<dbReference type="EMBL" id="AAHK01001741">
    <property type="protein sequence ID" value="EAN84283.1"/>
    <property type="molecule type" value="Genomic_DNA"/>
</dbReference>
<sequence>MDISLFPLLINRLLGFLVSQLIDCCFIGCVCVYTDRYIVVDINIYSVLLIYIYIYILLLFLVPSQINTKTHTPATIAEHVGSMIKDVKERPGTQSGSRTAEAVKHTPPLRTRPGDSAVAR</sequence>
<dbReference type="AlphaFoldDB" id="Q4CVI2"/>
<keyword evidence="2" id="KW-1133">Transmembrane helix</keyword>
<proteinExistence type="predicted"/>
<name>Q4CVI2_TRYCC</name>
<evidence type="ECO:0000256" key="2">
    <source>
        <dbReference type="SAM" id="Phobius"/>
    </source>
</evidence>
<organism evidence="3 4">
    <name type="scientific">Trypanosoma cruzi (strain CL Brener)</name>
    <dbReference type="NCBI Taxonomy" id="353153"/>
    <lineage>
        <taxon>Eukaryota</taxon>
        <taxon>Discoba</taxon>
        <taxon>Euglenozoa</taxon>
        <taxon>Kinetoplastea</taxon>
        <taxon>Metakinetoplastina</taxon>
        <taxon>Trypanosomatida</taxon>
        <taxon>Trypanosomatidae</taxon>
        <taxon>Trypanosoma</taxon>
        <taxon>Schizotrypanum</taxon>
    </lineage>
</organism>
<feature type="transmembrane region" description="Helical" evidence="2">
    <location>
        <begin position="12"/>
        <end position="33"/>
    </location>
</feature>
<dbReference type="KEGG" id="tcr:507863.10"/>
<feature type="transmembrane region" description="Helical" evidence="2">
    <location>
        <begin position="42"/>
        <end position="62"/>
    </location>
</feature>